<dbReference type="AlphaFoldDB" id="A0A9X3ANE2"/>
<feature type="domain" description="Major facilitator superfamily (MFS) profile" evidence="6">
    <location>
        <begin position="31"/>
        <end position="422"/>
    </location>
</feature>
<dbReference type="PANTHER" id="PTHR11662">
    <property type="entry name" value="SOLUTE CARRIER FAMILY 17"/>
    <property type="match status" value="1"/>
</dbReference>
<organism evidence="7 8">
    <name type="scientific">Tsuneonella litorea</name>
    <dbReference type="NCBI Taxonomy" id="2976475"/>
    <lineage>
        <taxon>Bacteria</taxon>
        <taxon>Pseudomonadati</taxon>
        <taxon>Pseudomonadota</taxon>
        <taxon>Alphaproteobacteria</taxon>
        <taxon>Sphingomonadales</taxon>
        <taxon>Erythrobacteraceae</taxon>
        <taxon>Tsuneonella</taxon>
    </lineage>
</organism>
<evidence type="ECO:0000256" key="1">
    <source>
        <dbReference type="ARBA" id="ARBA00004141"/>
    </source>
</evidence>
<proteinExistence type="predicted"/>
<dbReference type="InterPro" id="IPR020846">
    <property type="entry name" value="MFS_dom"/>
</dbReference>
<dbReference type="GO" id="GO:0016020">
    <property type="term" value="C:membrane"/>
    <property type="evidence" value="ECO:0007669"/>
    <property type="project" value="UniProtKB-SubCell"/>
</dbReference>
<comment type="subcellular location">
    <subcellularLocation>
        <location evidence="1">Membrane</location>
        <topology evidence="1">Multi-pass membrane protein</topology>
    </subcellularLocation>
</comment>
<feature type="transmembrane region" description="Helical" evidence="5">
    <location>
        <begin position="30"/>
        <end position="49"/>
    </location>
</feature>
<evidence type="ECO:0000256" key="2">
    <source>
        <dbReference type="ARBA" id="ARBA00022692"/>
    </source>
</evidence>
<dbReference type="InterPro" id="IPR050382">
    <property type="entry name" value="MFS_Na/Anion_cotransporter"/>
</dbReference>
<dbReference type="RefSeq" id="WP_259962512.1">
    <property type="nucleotide sequence ID" value="NZ_JAOAMV010000005.1"/>
</dbReference>
<dbReference type="PANTHER" id="PTHR11662:SF285">
    <property type="entry name" value="HEXURONATE TRANSPORTER"/>
    <property type="match status" value="1"/>
</dbReference>
<evidence type="ECO:0000313" key="8">
    <source>
        <dbReference type="Proteomes" id="UP001142648"/>
    </source>
</evidence>
<feature type="transmembrane region" description="Helical" evidence="5">
    <location>
        <begin position="394"/>
        <end position="418"/>
    </location>
</feature>
<evidence type="ECO:0000256" key="4">
    <source>
        <dbReference type="ARBA" id="ARBA00023136"/>
    </source>
</evidence>
<feature type="transmembrane region" description="Helical" evidence="5">
    <location>
        <begin position="96"/>
        <end position="118"/>
    </location>
</feature>
<feature type="transmembrane region" description="Helical" evidence="5">
    <location>
        <begin position="181"/>
        <end position="203"/>
    </location>
</feature>
<reference evidence="7" key="1">
    <citation type="submission" date="2022-09" db="EMBL/GenBank/DDBJ databases">
        <title>The genome sequence of Tsuneonella sp. YG55.</title>
        <authorList>
            <person name="Liu Y."/>
        </authorList>
    </citation>
    <scope>NUCLEOTIDE SEQUENCE</scope>
    <source>
        <strain evidence="7">YG55</strain>
    </source>
</reference>
<dbReference type="SUPFAM" id="SSF103473">
    <property type="entry name" value="MFS general substrate transporter"/>
    <property type="match status" value="1"/>
</dbReference>
<dbReference type="Gene3D" id="1.20.1250.20">
    <property type="entry name" value="MFS general substrate transporter like domains"/>
    <property type="match status" value="2"/>
</dbReference>
<dbReference type="InterPro" id="IPR036259">
    <property type="entry name" value="MFS_trans_sf"/>
</dbReference>
<feature type="transmembrane region" description="Helical" evidence="5">
    <location>
        <begin position="364"/>
        <end position="382"/>
    </location>
</feature>
<feature type="transmembrane region" description="Helical" evidence="5">
    <location>
        <begin position="69"/>
        <end position="89"/>
    </location>
</feature>
<keyword evidence="3 5" id="KW-1133">Transmembrane helix</keyword>
<feature type="transmembrane region" description="Helical" evidence="5">
    <location>
        <begin position="236"/>
        <end position="256"/>
    </location>
</feature>
<evidence type="ECO:0000256" key="3">
    <source>
        <dbReference type="ARBA" id="ARBA00022989"/>
    </source>
</evidence>
<feature type="transmembrane region" description="Helical" evidence="5">
    <location>
        <begin position="309"/>
        <end position="327"/>
    </location>
</feature>
<dbReference type="InterPro" id="IPR011701">
    <property type="entry name" value="MFS"/>
</dbReference>
<name>A0A9X3ANE2_9SPHN</name>
<dbReference type="Proteomes" id="UP001142648">
    <property type="component" value="Unassembled WGS sequence"/>
</dbReference>
<keyword evidence="8" id="KW-1185">Reference proteome</keyword>
<feature type="transmembrane region" description="Helical" evidence="5">
    <location>
        <begin position="333"/>
        <end position="352"/>
    </location>
</feature>
<dbReference type="Pfam" id="PF07690">
    <property type="entry name" value="MFS_1"/>
    <property type="match status" value="1"/>
</dbReference>
<dbReference type="EMBL" id="JAOAMV010000005">
    <property type="protein sequence ID" value="MCT2559607.1"/>
    <property type="molecule type" value="Genomic_DNA"/>
</dbReference>
<protein>
    <submittedName>
        <fullName evidence="7">MFS transporter</fullName>
    </submittedName>
</protein>
<gene>
    <name evidence="7" type="ORF">N0B51_11515</name>
</gene>
<sequence length="427" mass="44811">MSESTGASLGSVAALDPSASEKALARTRNWLIALLFFGTIINYVDRQVLALLKPTISAEYGWGDAEFAHFASASQLAAAAALLFVGWIIDRFGVKLAYGAAVVCWSLAGMGHAVAATVSQFVTARVALVAFEAVNTPAAVKAAAEFLPIRKRAMALGIVNTAPNLGNIIAPLTVVPFGVAFGWKAAFIVTGALGFVWLAGWIAGTRRLHPLPRAAAAEGAPLRPSYAEALSDRKTWAIAGAKAITDMFWWFFTFWLPDLFNKVFQLSQSELVGPTALAFAMAAVGALTAGRLFGVFLNRGQSVNRARKTGMLLYGLIILPIPLALTVDSAWTAAAIIGLGLFAHQGFSTNIFGFAADAIPARRVATVMAIGAIAGNVAGFGIQEATGALLTAGIGYAPLFWAAAVAYLSALAWIHFLVPRIVAEDEA</sequence>
<comment type="caution">
    <text evidence="7">The sequence shown here is derived from an EMBL/GenBank/DDBJ whole genome shotgun (WGS) entry which is preliminary data.</text>
</comment>
<dbReference type="PROSITE" id="PS50850">
    <property type="entry name" value="MFS"/>
    <property type="match status" value="1"/>
</dbReference>
<accession>A0A9X3ANE2</accession>
<evidence type="ECO:0000313" key="7">
    <source>
        <dbReference type="EMBL" id="MCT2559607.1"/>
    </source>
</evidence>
<dbReference type="GO" id="GO:0015134">
    <property type="term" value="F:hexuronate transmembrane transporter activity"/>
    <property type="evidence" value="ECO:0007669"/>
    <property type="project" value="TreeGrafter"/>
</dbReference>
<keyword evidence="2 5" id="KW-0812">Transmembrane</keyword>
<feature type="transmembrane region" description="Helical" evidence="5">
    <location>
        <begin position="276"/>
        <end position="297"/>
    </location>
</feature>
<keyword evidence="4 5" id="KW-0472">Membrane</keyword>
<evidence type="ECO:0000256" key="5">
    <source>
        <dbReference type="SAM" id="Phobius"/>
    </source>
</evidence>
<evidence type="ECO:0000259" key="6">
    <source>
        <dbReference type="PROSITE" id="PS50850"/>
    </source>
</evidence>